<accession>A0A271J4Z5</accession>
<dbReference type="EMBL" id="MQWD01000001">
    <property type="protein sequence ID" value="PAP78582.1"/>
    <property type="molecule type" value="Genomic_DNA"/>
</dbReference>
<reference evidence="2 3" key="1">
    <citation type="submission" date="2016-11" db="EMBL/GenBank/DDBJ databases">
        <title>Study of marine rhodopsin-containing bacteria.</title>
        <authorList>
            <person name="Yoshizawa S."/>
            <person name="Kumagai Y."/>
            <person name="Kogure K."/>
        </authorList>
    </citation>
    <scope>NUCLEOTIDE SEQUENCE [LARGE SCALE GENOMIC DNA]</scope>
    <source>
        <strain evidence="2 3">SAORIC-28</strain>
    </source>
</reference>
<dbReference type="SUPFAM" id="SSF55729">
    <property type="entry name" value="Acyl-CoA N-acyltransferases (Nat)"/>
    <property type="match status" value="1"/>
</dbReference>
<evidence type="ECO:0000259" key="1">
    <source>
        <dbReference type="PROSITE" id="PS51186"/>
    </source>
</evidence>
<evidence type="ECO:0000313" key="2">
    <source>
        <dbReference type="EMBL" id="PAP78582.1"/>
    </source>
</evidence>
<dbReference type="PROSITE" id="PS51186">
    <property type="entry name" value="GNAT"/>
    <property type="match status" value="1"/>
</dbReference>
<feature type="domain" description="N-acetyltransferase" evidence="1">
    <location>
        <begin position="8"/>
        <end position="169"/>
    </location>
</feature>
<dbReference type="InterPro" id="IPR016181">
    <property type="entry name" value="Acyl_CoA_acyltransferase"/>
</dbReference>
<dbReference type="InterPro" id="IPR000182">
    <property type="entry name" value="GNAT_dom"/>
</dbReference>
<dbReference type="GO" id="GO:0016747">
    <property type="term" value="F:acyltransferase activity, transferring groups other than amino-acyl groups"/>
    <property type="evidence" value="ECO:0007669"/>
    <property type="project" value="InterPro"/>
</dbReference>
<sequence>MLFETERLALRRLVIEDAPFILDLVNEPGWLEHIGDRGVRTLADAEGYLRDGPLASYAANGFGLYHVALRATGDPVGMCGVLRRDGLDAPDLGYALLAVHAGRGYATEAARATLAHARRDLGLARVLAITSPANVASQRVLEKVGMRREGMLDRQDGVGPSVLFAIDLGGRGDAGEEM</sequence>
<keyword evidence="3" id="KW-1185">Reference proteome</keyword>
<dbReference type="AlphaFoldDB" id="A0A271J4Z5"/>
<proteinExistence type="predicted"/>
<organism evidence="2 3">
    <name type="scientific">Rubrivirga marina</name>
    <dbReference type="NCBI Taxonomy" id="1196024"/>
    <lineage>
        <taxon>Bacteria</taxon>
        <taxon>Pseudomonadati</taxon>
        <taxon>Rhodothermota</taxon>
        <taxon>Rhodothermia</taxon>
        <taxon>Rhodothermales</taxon>
        <taxon>Rubricoccaceae</taxon>
        <taxon>Rubrivirga</taxon>
    </lineage>
</organism>
<dbReference type="OrthoDB" id="9798081at2"/>
<dbReference type="PANTHER" id="PTHR43792">
    <property type="entry name" value="GNAT FAMILY, PUTATIVE (AFU_ORTHOLOGUE AFUA_3G00765)-RELATED-RELATED"/>
    <property type="match status" value="1"/>
</dbReference>
<dbReference type="Pfam" id="PF13302">
    <property type="entry name" value="Acetyltransf_3"/>
    <property type="match status" value="1"/>
</dbReference>
<dbReference type="Gene3D" id="3.40.630.30">
    <property type="match status" value="1"/>
</dbReference>
<protein>
    <recommendedName>
        <fullName evidence="1">N-acetyltransferase domain-containing protein</fullName>
    </recommendedName>
</protein>
<gene>
    <name evidence="2" type="ORF">BSZ37_20195</name>
</gene>
<comment type="caution">
    <text evidence="2">The sequence shown here is derived from an EMBL/GenBank/DDBJ whole genome shotgun (WGS) entry which is preliminary data.</text>
</comment>
<dbReference type="Proteomes" id="UP000216339">
    <property type="component" value="Unassembled WGS sequence"/>
</dbReference>
<dbReference type="RefSeq" id="WP_095512258.1">
    <property type="nucleotide sequence ID" value="NZ_MQWD01000001.1"/>
</dbReference>
<dbReference type="InterPro" id="IPR051531">
    <property type="entry name" value="N-acetyltransferase"/>
</dbReference>
<evidence type="ECO:0000313" key="3">
    <source>
        <dbReference type="Proteomes" id="UP000216339"/>
    </source>
</evidence>
<name>A0A271J4Z5_9BACT</name>
<dbReference type="PANTHER" id="PTHR43792:SF1">
    <property type="entry name" value="N-ACETYLTRANSFERASE DOMAIN-CONTAINING PROTEIN"/>
    <property type="match status" value="1"/>
</dbReference>